<evidence type="ECO:0000313" key="5">
    <source>
        <dbReference type="Proteomes" id="UP000287033"/>
    </source>
</evidence>
<dbReference type="GO" id="GO:0004028">
    <property type="term" value="F:3-chloroallyl aldehyde dehydrogenase activity"/>
    <property type="evidence" value="ECO:0007669"/>
    <property type="project" value="TreeGrafter"/>
</dbReference>
<evidence type="ECO:0000256" key="1">
    <source>
        <dbReference type="ARBA" id="ARBA00009986"/>
    </source>
</evidence>
<dbReference type="GO" id="GO:0005737">
    <property type="term" value="C:cytoplasm"/>
    <property type="evidence" value="ECO:0007669"/>
    <property type="project" value="TreeGrafter"/>
</dbReference>
<dbReference type="InterPro" id="IPR015590">
    <property type="entry name" value="Aldehyde_DH_dom"/>
</dbReference>
<keyword evidence="5" id="KW-1185">Reference proteome</keyword>
<dbReference type="SUPFAM" id="SSF53720">
    <property type="entry name" value="ALDH-like"/>
    <property type="match status" value="1"/>
</dbReference>
<protein>
    <recommendedName>
        <fullName evidence="3">Aldehyde dehydrogenase domain-containing protein</fullName>
    </recommendedName>
</protein>
<dbReference type="InterPro" id="IPR016161">
    <property type="entry name" value="Ald_DH/histidinol_DH"/>
</dbReference>
<dbReference type="PANTHER" id="PTHR43570">
    <property type="entry name" value="ALDEHYDE DEHYDROGENASE"/>
    <property type="match status" value="1"/>
</dbReference>
<dbReference type="PANTHER" id="PTHR43570:SF16">
    <property type="entry name" value="ALDEHYDE DEHYDROGENASE TYPE III, ISOFORM Q"/>
    <property type="match status" value="1"/>
</dbReference>
<evidence type="ECO:0000259" key="3">
    <source>
        <dbReference type="Pfam" id="PF00171"/>
    </source>
</evidence>
<comment type="caution">
    <text evidence="4">The sequence shown here is derived from an EMBL/GenBank/DDBJ whole genome shotgun (WGS) entry which is preliminary data.</text>
</comment>
<sequence>MQEEVFGPILPIININSMEEAIAFINRHQKPLAIYVYTTNIKVVNEMLEKTSSGGFCSNDNIVQMTLNTLPFGGIGYSGIGAYHGKFSFDTFSHKRACLLKNVGMEKVNATRYPPYNEQKLTWLLWATDIKKRDCSCQLL</sequence>
<feature type="domain" description="Aldehyde dehydrogenase" evidence="3">
    <location>
        <begin position="1"/>
        <end position="94"/>
    </location>
</feature>
<dbReference type="Gene3D" id="3.40.309.10">
    <property type="entry name" value="Aldehyde Dehydrogenase, Chain A, domain 2"/>
    <property type="match status" value="1"/>
</dbReference>
<keyword evidence="2" id="KW-0560">Oxidoreductase</keyword>
<proteinExistence type="inferred from homology"/>
<reference evidence="4 5" key="1">
    <citation type="journal article" date="2018" name="Nat. Ecol. Evol.">
        <title>Shark genomes provide insights into elasmobranch evolution and the origin of vertebrates.</title>
        <authorList>
            <person name="Hara Y"/>
            <person name="Yamaguchi K"/>
            <person name="Onimaru K"/>
            <person name="Kadota M"/>
            <person name="Koyanagi M"/>
            <person name="Keeley SD"/>
            <person name="Tatsumi K"/>
            <person name="Tanaka K"/>
            <person name="Motone F"/>
            <person name="Kageyama Y"/>
            <person name="Nozu R"/>
            <person name="Adachi N"/>
            <person name="Nishimura O"/>
            <person name="Nakagawa R"/>
            <person name="Tanegashima C"/>
            <person name="Kiyatake I"/>
            <person name="Matsumoto R"/>
            <person name="Murakumo K"/>
            <person name="Nishida K"/>
            <person name="Terakita A"/>
            <person name="Kuratani S"/>
            <person name="Sato K"/>
            <person name="Hyodo S Kuraku.S."/>
        </authorList>
    </citation>
    <scope>NUCLEOTIDE SEQUENCE [LARGE SCALE GENOMIC DNA]</scope>
</reference>
<dbReference type="AlphaFoldDB" id="A0A401RL37"/>
<dbReference type="Pfam" id="PF00171">
    <property type="entry name" value="Aldedh"/>
    <property type="match status" value="1"/>
</dbReference>
<dbReference type="OMA" id="NDFSECV"/>
<dbReference type="STRING" id="137246.A0A401RL37"/>
<evidence type="ECO:0000256" key="2">
    <source>
        <dbReference type="ARBA" id="ARBA00023002"/>
    </source>
</evidence>
<evidence type="ECO:0000313" key="4">
    <source>
        <dbReference type="EMBL" id="GCC18868.1"/>
    </source>
</evidence>
<name>A0A401RL37_CHIPU</name>
<dbReference type="InterPro" id="IPR016162">
    <property type="entry name" value="Ald_DH_N"/>
</dbReference>
<gene>
    <name evidence="4" type="ORF">chiPu_0020914</name>
</gene>
<dbReference type="Gene3D" id="3.40.605.10">
    <property type="entry name" value="Aldehyde Dehydrogenase, Chain A, domain 1"/>
    <property type="match status" value="1"/>
</dbReference>
<dbReference type="GO" id="GO:0004029">
    <property type="term" value="F:aldehyde dehydrogenase (NAD+) activity"/>
    <property type="evidence" value="ECO:0007669"/>
    <property type="project" value="TreeGrafter"/>
</dbReference>
<dbReference type="OrthoDB" id="440325at2759"/>
<accession>A0A401RL37</accession>
<dbReference type="InterPro" id="IPR012394">
    <property type="entry name" value="Aldehyde_DH_NAD(P)"/>
</dbReference>
<dbReference type="GO" id="GO:0006081">
    <property type="term" value="P:aldehyde metabolic process"/>
    <property type="evidence" value="ECO:0007669"/>
    <property type="project" value="InterPro"/>
</dbReference>
<organism evidence="4 5">
    <name type="scientific">Chiloscyllium punctatum</name>
    <name type="common">Brownbanded bambooshark</name>
    <name type="synonym">Hemiscyllium punctatum</name>
    <dbReference type="NCBI Taxonomy" id="137246"/>
    <lineage>
        <taxon>Eukaryota</taxon>
        <taxon>Metazoa</taxon>
        <taxon>Chordata</taxon>
        <taxon>Craniata</taxon>
        <taxon>Vertebrata</taxon>
        <taxon>Chondrichthyes</taxon>
        <taxon>Elasmobranchii</taxon>
        <taxon>Galeomorphii</taxon>
        <taxon>Galeoidea</taxon>
        <taxon>Orectolobiformes</taxon>
        <taxon>Hemiscylliidae</taxon>
        <taxon>Chiloscyllium</taxon>
    </lineage>
</organism>
<dbReference type="InterPro" id="IPR016163">
    <property type="entry name" value="Ald_DH_C"/>
</dbReference>
<dbReference type="EMBL" id="BEZZ01003095">
    <property type="protein sequence ID" value="GCC18868.1"/>
    <property type="molecule type" value="Genomic_DNA"/>
</dbReference>
<dbReference type="FunFam" id="3.40.309.10:FF:000034">
    <property type="entry name" value="Aldehyde dehydrogenase, dimeric NADP-preferring"/>
    <property type="match status" value="1"/>
</dbReference>
<dbReference type="Proteomes" id="UP000287033">
    <property type="component" value="Unassembled WGS sequence"/>
</dbReference>
<comment type="similarity">
    <text evidence="1">Belongs to the aldehyde dehydrogenase family.</text>
</comment>